<keyword evidence="1" id="KW-0472">Membrane</keyword>
<dbReference type="CDD" id="cd07341">
    <property type="entry name" value="M56_BlaR1_MecR1_like"/>
    <property type="match status" value="1"/>
</dbReference>
<feature type="transmembrane region" description="Helical" evidence="1">
    <location>
        <begin position="37"/>
        <end position="57"/>
    </location>
</feature>
<gene>
    <name evidence="3" type="ORF">J5U18_01720</name>
</gene>
<keyword evidence="1" id="KW-0812">Transmembrane</keyword>
<dbReference type="RefSeq" id="WP_353545776.1">
    <property type="nucleotide sequence ID" value="NZ_JAGKSB010000002.1"/>
</dbReference>
<dbReference type="InterPro" id="IPR052173">
    <property type="entry name" value="Beta-lactam_resp_regulator"/>
</dbReference>
<feature type="transmembrane region" description="Helical" evidence="1">
    <location>
        <begin position="178"/>
        <end position="196"/>
    </location>
</feature>
<feature type="transmembrane region" description="Helical" evidence="1">
    <location>
        <begin position="6"/>
        <end position="25"/>
    </location>
</feature>
<organism evidence="3 4">
    <name type="scientific">Rhinopithecimicrobium faecis</name>
    <dbReference type="NCBI Taxonomy" id="2820698"/>
    <lineage>
        <taxon>Bacteria</taxon>
        <taxon>Pseudomonadati</taxon>
        <taxon>Bacteroidota</taxon>
        <taxon>Sphingobacteriia</taxon>
        <taxon>Sphingobacteriales</taxon>
        <taxon>Sphingobacteriaceae</taxon>
        <taxon>Rhinopithecimicrobium</taxon>
    </lineage>
</organism>
<evidence type="ECO:0000313" key="4">
    <source>
        <dbReference type="Proteomes" id="UP000679691"/>
    </source>
</evidence>
<dbReference type="EMBL" id="JAGKSB010000002">
    <property type="protein sequence ID" value="MBP3942292.1"/>
    <property type="molecule type" value="Genomic_DNA"/>
</dbReference>
<dbReference type="PANTHER" id="PTHR34978:SF3">
    <property type="entry name" value="SLR0241 PROTEIN"/>
    <property type="match status" value="1"/>
</dbReference>
<dbReference type="PANTHER" id="PTHR34978">
    <property type="entry name" value="POSSIBLE SENSOR-TRANSDUCER PROTEIN BLAR"/>
    <property type="match status" value="1"/>
</dbReference>
<sequence length="418" mass="47880">MEQLFHYLLKVNILWILLYLGYICLLKKLTFYRYNRIYIIGGLLFGLLCPFLSKVSWWQQGAMQVIPQGIPISYEHLVNKMSVSWSYGEAFTLLFVVGGVILAARLLIQLYGIHRIYQGSKESLWEGYRYQQVFHKIAPFSFFHRIFIHPESHSREELKQIMVHEYLHVRGFHSLDRLFMAFCCILCWFNPLVWMLQKELVENLEFLTDEQVVASGINKKAYQYSLVAVANNTKSIYITNTFSFLILKKRIMMMNKKKSRKIALTAYALLVPGFLMAGGMLTLKQMNPTLENVLSKSYAPLVENAVENSLAATDTLKNKKVSPQKISFSDDISGNVKGVSKSGTGDAVRNVNFAKDTSQVLDPAKKPIVYLGDKEITMDEMKAIMPEEIQEIIVYKDAKAVELFGEKAKHGVIKIILK</sequence>
<protein>
    <submittedName>
        <fullName evidence="3">M56 family metallopeptidase</fullName>
    </submittedName>
</protein>
<dbReference type="Pfam" id="PF05569">
    <property type="entry name" value="Peptidase_M56"/>
    <property type="match status" value="1"/>
</dbReference>
<dbReference type="InterPro" id="IPR037066">
    <property type="entry name" value="Plug_dom_sf"/>
</dbReference>
<dbReference type="InterPro" id="IPR008756">
    <property type="entry name" value="Peptidase_M56"/>
</dbReference>
<feature type="transmembrane region" description="Helical" evidence="1">
    <location>
        <begin position="264"/>
        <end position="283"/>
    </location>
</feature>
<evidence type="ECO:0000313" key="3">
    <source>
        <dbReference type="EMBL" id="MBP3942292.1"/>
    </source>
</evidence>
<keyword evidence="4" id="KW-1185">Reference proteome</keyword>
<evidence type="ECO:0000259" key="2">
    <source>
        <dbReference type="Pfam" id="PF05569"/>
    </source>
</evidence>
<evidence type="ECO:0000256" key="1">
    <source>
        <dbReference type="SAM" id="Phobius"/>
    </source>
</evidence>
<proteinExistence type="predicted"/>
<dbReference type="Gene3D" id="2.170.130.10">
    <property type="entry name" value="TonB-dependent receptor, plug domain"/>
    <property type="match status" value="1"/>
</dbReference>
<dbReference type="AlphaFoldDB" id="A0A8T4H5J5"/>
<comment type="caution">
    <text evidence="3">The sequence shown here is derived from an EMBL/GenBank/DDBJ whole genome shotgun (WGS) entry which is preliminary data.</text>
</comment>
<keyword evidence="1" id="KW-1133">Transmembrane helix</keyword>
<reference evidence="3" key="1">
    <citation type="submission" date="2021-03" db="EMBL/GenBank/DDBJ databases">
        <authorList>
            <person name="Lu T."/>
            <person name="Wang Q."/>
            <person name="Han X."/>
        </authorList>
    </citation>
    <scope>NUCLEOTIDE SEQUENCE</scope>
    <source>
        <strain evidence="3">WQ 2009</strain>
    </source>
</reference>
<accession>A0A8T4H5J5</accession>
<dbReference type="Proteomes" id="UP000679691">
    <property type="component" value="Unassembled WGS sequence"/>
</dbReference>
<feature type="domain" description="Peptidase M56" evidence="2">
    <location>
        <begin position="152"/>
        <end position="253"/>
    </location>
</feature>
<name>A0A8T4H5J5_9SPHI</name>
<feature type="transmembrane region" description="Helical" evidence="1">
    <location>
        <begin position="235"/>
        <end position="252"/>
    </location>
</feature>
<feature type="transmembrane region" description="Helical" evidence="1">
    <location>
        <begin position="90"/>
        <end position="108"/>
    </location>
</feature>